<evidence type="ECO:0000256" key="8">
    <source>
        <dbReference type="ARBA" id="ARBA00023098"/>
    </source>
</evidence>
<dbReference type="NCBIfam" id="TIGR03150">
    <property type="entry name" value="fabF"/>
    <property type="match status" value="1"/>
</dbReference>
<dbReference type="Pfam" id="PF00109">
    <property type="entry name" value="ketoacyl-synt"/>
    <property type="match status" value="1"/>
</dbReference>
<accession>A0A2C8FAC5</accession>
<keyword evidence="10 11" id="KW-0012">Acyltransferase</keyword>
<proteinExistence type="inferred from homology"/>
<dbReference type="InterPro" id="IPR014031">
    <property type="entry name" value="Ketoacyl_synth_C"/>
</dbReference>
<dbReference type="GO" id="GO:0004315">
    <property type="term" value="F:3-oxoacyl-[acyl-carrier-protein] synthase activity"/>
    <property type="evidence" value="ECO:0007669"/>
    <property type="project" value="UniProtKB-UniRule"/>
</dbReference>
<comment type="pathway">
    <text evidence="1 11">Lipid metabolism; fatty acid biosynthesis.</text>
</comment>
<evidence type="ECO:0000259" key="14">
    <source>
        <dbReference type="PROSITE" id="PS52004"/>
    </source>
</evidence>
<sequence length="412" mass="43365">MNRVVVTSVAAITPIGNDVETSWENLLAGKSGISKITRFDASEHATKIAGEVKDFDPTIYIPKKEARRMEIFTQYAVGCTKMLFEKAGWTIPEEESHRAGTVIGVGLGGLQAIEDTHQKMLDKGPGRISPFFIPILIANMAAGQVSIEAGAQGPNICTTTACASGTHAIGAAYTDIVMGRADVMICGGAESTITKLGIAGFNAMRALSTRNDEPELASRPFDMDRSGFIMGEGAGLLLLESLEHAKARGANILAEVVGSGASGDAHHMTAPPEDGTGMALAMQAAIREAKVDPSEIDHINAHGTSTKLNDMCETRAIKKVFGDHAYNINICANKSQVGHLLGAAGGVEAVFAVKTIAEGVIPGTINRETPDPDCDLDVCADGPREKQVKYALSNSFGFGGTNGCLLFKRFDG</sequence>
<comment type="similarity">
    <text evidence="2 11 13">Belongs to the thiolase-like superfamily. Beta-ketoacyl-ACP synthases family.</text>
</comment>
<dbReference type="OrthoDB" id="9808669at2"/>
<keyword evidence="5 11" id="KW-0444">Lipid biosynthesis</keyword>
<comment type="catalytic activity">
    <reaction evidence="11">
        <text>(9Z)-hexadecenoyl-[ACP] + malonyl-[ACP] + H(+) = 3-oxo-(11Z)-octadecenoyl-[ACP] + holo-[ACP] + CO2</text>
        <dbReference type="Rhea" id="RHEA:55040"/>
        <dbReference type="Rhea" id="RHEA-COMP:9623"/>
        <dbReference type="Rhea" id="RHEA-COMP:9685"/>
        <dbReference type="Rhea" id="RHEA-COMP:10800"/>
        <dbReference type="Rhea" id="RHEA-COMP:14074"/>
        <dbReference type="ChEBI" id="CHEBI:15378"/>
        <dbReference type="ChEBI" id="CHEBI:16526"/>
        <dbReference type="ChEBI" id="CHEBI:64479"/>
        <dbReference type="ChEBI" id="CHEBI:78449"/>
        <dbReference type="ChEBI" id="CHEBI:83989"/>
        <dbReference type="ChEBI" id="CHEBI:138538"/>
        <dbReference type="EC" id="2.3.1.179"/>
    </reaction>
</comment>
<dbReference type="KEGG" id="pprf:DPRO_2686"/>
<dbReference type="CDD" id="cd00834">
    <property type="entry name" value="KAS_I_II"/>
    <property type="match status" value="1"/>
</dbReference>
<evidence type="ECO:0000256" key="3">
    <source>
        <dbReference type="ARBA" id="ARBA00012356"/>
    </source>
</evidence>
<dbReference type="InterPro" id="IPR014030">
    <property type="entry name" value="Ketoacyl_synth_N"/>
</dbReference>
<dbReference type="UniPathway" id="UPA00094"/>
<dbReference type="RefSeq" id="WP_097012451.1">
    <property type="nucleotide sequence ID" value="NZ_LT907975.1"/>
</dbReference>
<evidence type="ECO:0000256" key="12">
    <source>
        <dbReference type="PIRSR" id="PIRSR000447-1"/>
    </source>
</evidence>
<evidence type="ECO:0000256" key="2">
    <source>
        <dbReference type="ARBA" id="ARBA00008467"/>
    </source>
</evidence>
<evidence type="ECO:0000256" key="11">
    <source>
        <dbReference type="PIRNR" id="PIRNR000447"/>
    </source>
</evidence>
<evidence type="ECO:0000256" key="4">
    <source>
        <dbReference type="ARBA" id="ARBA00014657"/>
    </source>
</evidence>
<feature type="active site" description="For beta-ketoacyl synthase activity" evidence="12">
    <location>
        <position position="162"/>
    </location>
</feature>
<dbReference type="PROSITE" id="PS00606">
    <property type="entry name" value="KS3_1"/>
    <property type="match status" value="1"/>
</dbReference>
<evidence type="ECO:0000256" key="7">
    <source>
        <dbReference type="ARBA" id="ARBA00022832"/>
    </source>
</evidence>
<organism evidence="15 16">
    <name type="scientific">Pseudodesulfovibrio profundus</name>
    <dbReference type="NCBI Taxonomy" id="57320"/>
    <lineage>
        <taxon>Bacteria</taxon>
        <taxon>Pseudomonadati</taxon>
        <taxon>Thermodesulfobacteriota</taxon>
        <taxon>Desulfovibrionia</taxon>
        <taxon>Desulfovibrionales</taxon>
        <taxon>Desulfovibrionaceae</taxon>
    </lineage>
</organism>
<dbReference type="PIRSF" id="PIRSF000447">
    <property type="entry name" value="KAS_II"/>
    <property type="match status" value="1"/>
</dbReference>
<dbReference type="EMBL" id="LT907975">
    <property type="protein sequence ID" value="SOB59595.1"/>
    <property type="molecule type" value="Genomic_DNA"/>
</dbReference>
<evidence type="ECO:0000256" key="6">
    <source>
        <dbReference type="ARBA" id="ARBA00022679"/>
    </source>
</evidence>
<evidence type="ECO:0000256" key="5">
    <source>
        <dbReference type="ARBA" id="ARBA00022516"/>
    </source>
</evidence>
<dbReference type="NCBIfam" id="NF004970">
    <property type="entry name" value="PRK06333.1"/>
    <property type="match status" value="1"/>
</dbReference>
<dbReference type="GO" id="GO:0005829">
    <property type="term" value="C:cytosol"/>
    <property type="evidence" value="ECO:0007669"/>
    <property type="project" value="TreeGrafter"/>
</dbReference>
<dbReference type="Proteomes" id="UP000219215">
    <property type="component" value="Chromosome DPRO"/>
</dbReference>
<evidence type="ECO:0000313" key="15">
    <source>
        <dbReference type="EMBL" id="SOB59595.1"/>
    </source>
</evidence>
<evidence type="ECO:0000313" key="16">
    <source>
        <dbReference type="Proteomes" id="UP000219215"/>
    </source>
</evidence>
<dbReference type="SMART" id="SM00825">
    <property type="entry name" value="PKS_KS"/>
    <property type="match status" value="1"/>
</dbReference>
<dbReference type="InterPro" id="IPR020841">
    <property type="entry name" value="PKS_Beta-ketoAc_synthase_dom"/>
</dbReference>
<name>A0A2C8FAC5_9BACT</name>
<feature type="domain" description="Ketosynthase family 3 (KS3)" evidence="14">
    <location>
        <begin position="1"/>
        <end position="409"/>
    </location>
</feature>
<dbReference type="Pfam" id="PF02801">
    <property type="entry name" value="Ketoacyl-synt_C"/>
    <property type="match status" value="1"/>
</dbReference>
<reference evidence="16" key="1">
    <citation type="submission" date="2017-09" db="EMBL/GenBank/DDBJ databases">
        <authorList>
            <person name="Regsiter A."/>
            <person name="William W."/>
        </authorList>
    </citation>
    <scope>NUCLEOTIDE SEQUENCE [LARGE SCALE GENOMIC DNA]</scope>
    <source>
        <strain evidence="16">500-1</strain>
    </source>
</reference>
<keyword evidence="6 11" id="KW-0808">Transferase</keyword>
<keyword evidence="7" id="KW-0276">Fatty acid metabolism</keyword>
<keyword evidence="9 11" id="KW-0275">Fatty acid biosynthesis</keyword>
<evidence type="ECO:0000256" key="10">
    <source>
        <dbReference type="ARBA" id="ARBA00023315"/>
    </source>
</evidence>
<dbReference type="FunFam" id="3.40.47.10:FF:000009">
    <property type="entry name" value="3-oxoacyl-[acyl-carrier-protein] synthase 2"/>
    <property type="match status" value="1"/>
</dbReference>
<dbReference type="InterPro" id="IPR018201">
    <property type="entry name" value="Ketoacyl_synth_AS"/>
</dbReference>
<dbReference type="NCBIfam" id="NF005589">
    <property type="entry name" value="PRK07314.1"/>
    <property type="match status" value="1"/>
</dbReference>
<dbReference type="PROSITE" id="PS52004">
    <property type="entry name" value="KS3_2"/>
    <property type="match status" value="1"/>
</dbReference>
<dbReference type="AlphaFoldDB" id="A0A2C8FAC5"/>
<evidence type="ECO:0000256" key="9">
    <source>
        <dbReference type="ARBA" id="ARBA00023160"/>
    </source>
</evidence>
<keyword evidence="16" id="KW-1185">Reference proteome</keyword>
<protein>
    <recommendedName>
        <fullName evidence="4 11">3-oxoacyl-[acyl-carrier-protein] synthase 2</fullName>
        <ecNumber evidence="3 11">2.3.1.179</ecNumber>
    </recommendedName>
</protein>
<dbReference type="InterPro" id="IPR016039">
    <property type="entry name" value="Thiolase-like"/>
</dbReference>
<dbReference type="Gene3D" id="3.40.47.10">
    <property type="match status" value="1"/>
</dbReference>
<dbReference type="GO" id="GO:0006633">
    <property type="term" value="P:fatty acid biosynthetic process"/>
    <property type="evidence" value="ECO:0007669"/>
    <property type="project" value="UniProtKB-UniRule"/>
</dbReference>
<comment type="catalytic activity">
    <reaction evidence="11">
        <text>a fatty acyl-[ACP] + malonyl-[ACP] + H(+) = a 3-oxoacyl-[ACP] + holo-[ACP] + CO2</text>
        <dbReference type="Rhea" id="RHEA:22836"/>
        <dbReference type="Rhea" id="RHEA-COMP:9623"/>
        <dbReference type="Rhea" id="RHEA-COMP:9685"/>
        <dbReference type="Rhea" id="RHEA-COMP:9916"/>
        <dbReference type="Rhea" id="RHEA-COMP:14125"/>
        <dbReference type="ChEBI" id="CHEBI:15378"/>
        <dbReference type="ChEBI" id="CHEBI:16526"/>
        <dbReference type="ChEBI" id="CHEBI:64479"/>
        <dbReference type="ChEBI" id="CHEBI:78449"/>
        <dbReference type="ChEBI" id="CHEBI:78776"/>
        <dbReference type="ChEBI" id="CHEBI:138651"/>
    </reaction>
</comment>
<comment type="function">
    <text evidence="11">Involved in the type II fatty acid elongation cycle. Catalyzes the elongation of a wide range of acyl-ACP by the addition of two carbons from malonyl-ACP to an acyl acceptor. Can efficiently catalyze the conversion of palmitoleoyl-ACP (cis-hexadec-9-enoyl-ACP) to cis-vaccenoyl-ACP (cis-octadec-11-enoyl-ACP), an essential step in the thermal regulation of fatty acid composition.</text>
</comment>
<dbReference type="PANTHER" id="PTHR11712:SF336">
    <property type="entry name" value="3-OXOACYL-[ACYL-CARRIER-PROTEIN] SYNTHASE, MITOCHONDRIAL"/>
    <property type="match status" value="1"/>
</dbReference>
<keyword evidence="8" id="KW-0443">Lipid metabolism</keyword>
<dbReference type="SUPFAM" id="SSF53901">
    <property type="entry name" value="Thiolase-like"/>
    <property type="match status" value="2"/>
</dbReference>
<dbReference type="InterPro" id="IPR017568">
    <property type="entry name" value="3-oxoacyl-ACP_synth-2"/>
</dbReference>
<dbReference type="InterPro" id="IPR000794">
    <property type="entry name" value="Beta-ketoacyl_synthase"/>
</dbReference>
<dbReference type="PANTHER" id="PTHR11712">
    <property type="entry name" value="POLYKETIDE SYNTHASE-RELATED"/>
    <property type="match status" value="1"/>
</dbReference>
<gene>
    <name evidence="15" type="primary">fabF</name>
    <name evidence="15" type="ORF">DPRO_2686</name>
</gene>
<evidence type="ECO:0000256" key="1">
    <source>
        <dbReference type="ARBA" id="ARBA00005194"/>
    </source>
</evidence>
<evidence type="ECO:0000256" key="13">
    <source>
        <dbReference type="RuleBase" id="RU003694"/>
    </source>
</evidence>
<dbReference type="EC" id="2.3.1.179" evidence="3 11"/>